<accession>X1A969</accession>
<protein>
    <recommendedName>
        <fullName evidence="2">DUF3795 domain-containing protein</fullName>
    </recommendedName>
</protein>
<sequence>MKKENKIIAVCGLNCSKCDIFEATNNSKVAQQISDWFKEEKDTLKLWSNLAR</sequence>
<dbReference type="InterPro" id="IPR024227">
    <property type="entry name" value="DUF3795"/>
</dbReference>
<name>X1A969_9ZZZZ</name>
<dbReference type="Pfam" id="PF12675">
    <property type="entry name" value="DUF3795"/>
    <property type="match status" value="1"/>
</dbReference>
<dbReference type="AlphaFoldDB" id="X1A969"/>
<gene>
    <name evidence="1" type="ORF">S01H4_01045</name>
</gene>
<organism evidence="1">
    <name type="scientific">marine sediment metagenome</name>
    <dbReference type="NCBI Taxonomy" id="412755"/>
    <lineage>
        <taxon>unclassified sequences</taxon>
        <taxon>metagenomes</taxon>
        <taxon>ecological metagenomes</taxon>
    </lineage>
</organism>
<proteinExistence type="predicted"/>
<evidence type="ECO:0000313" key="1">
    <source>
        <dbReference type="EMBL" id="GAG66602.1"/>
    </source>
</evidence>
<dbReference type="EMBL" id="BART01000173">
    <property type="protein sequence ID" value="GAG66602.1"/>
    <property type="molecule type" value="Genomic_DNA"/>
</dbReference>
<comment type="caution">
    <text evidence="1">The sequence shown here is derived from an EMBL/GenBank/DDBJ whole genome shotgun (WGS) entry which is preliminary data.</text>
</comment>
<reference evidence="1" key="1">
    <citation type="journal article" date="2014" name="Front. Microbiol.">
        <title>High frequency of phylogenetically diverse reductive dehalogenase-homologous genes in deep subseafloor sedimentary metagenomes.</title>
        <authorList>
            <person name="Kawai M."/>
            <person name="Futagami T."/>
            <person name="Toyoda A."/>
            <person name="Takaki Y."/>
            <person name="Nishi S."/>
            <person name="Hori S."/>
            <person name="Arai W."/>
            <person name="Tsubouchi T."/>
            <person name="Morono Y."/>
            <person name="Uchiyama I."/>
            <person name="Ito T."/>
            <person name="Fujiyama A."/>
            <person name="Inagaki F."/>
            <person name="Takami H."/>
        </authorList>
    </citation>
    <scope>NUCLEOTIDE SEQUENCE</scope>
    <source>
        <strain evidence="1">Expedition CK06-06</strain>
    </source>
</reference>
<evidence type="ECO:0008006" key="2">
    <source>
        <dbReference type="Google" id="ProtNLM"/>
    </source>
</evidence>